<evidence type="ECO:0000313" key="6">
    <source>
        <dbReference type="Proteomes" id="UP001151582"/>
    </source>
</evidence>
<dbReference type="OrthoDB" id="6380398at2759"/>
<keyword evidence="1" id="KW-1015">Disulfide bond</keyword>
<dbReference type="PROSITE" id="PS00134">
    <property type="entry name" value="TRYPSIN_HIS"/>
    <property type="match status" value="1"/>
</dbReference>
<dbReference type="Proteomes" id="UP001151582">
    <property type="component" value="Unassembled WGS sequence"/>
</dbReference>
<dbReference type="EMBL" id="JANBQB010000007">
    <property type="protein sequence ID" value="KAJ1984967.1"/>
    <property type="molecule type" value="Genomic_DNA"/>
</dbReference>
<name>A0A9W8BCV3_9FUNG</name>
<feature type="signal peptide" evidence="3">
    <location>
        <begin position="1"/>
        <end position="19"/>
    </location>
</feature>
<feature type="chain" id="PRO_5040995749" description="Peptidase S1 domain-containing protein" evidence="3">
    <location>
        <begin position="20"/>
        <end position="342"/>
    </location>
</feature>
<dbReference type="InterPro" id="IPR009003">
    <property type="entry name" value="Peptidase_S1_PA"/>
</dbReference>
<dbReference type="InterPro" id="IPR043504">
    <property type="entry name" value="Peptidase_S1_PA_chymotrypsin"/>
</dbReference>
<dbReference type="Pfam" id="PF00089">
    <property type="entry name" value="Trypsin"/>
    <property type="match status" value="1"/>
</dbReference>
<dbReference type="PROSITE" id="PS00135">
    <property type="entry name" value="TRYPSIN_SER"/>
    <property type="match status" value="1"/>
</dbReference>
<dbReference type="Gene3D" id="2.40.10.10">
    <property type="entry name" value="Trypsin-like serine proteases"/>
    <property type="match status" value="1"/>
</dbReference>
<dbReference type="GO" id="GO:0004252">
    <property type="term" value="F:serine-type endopeptidase activity"/>
    <property type="evidence" value="ECO:0007669"/>
    <property type="project" value="InterPro"/>
</dbReference>
<keyword evidence="2" id="KW-0378">Hydrolase</keyword>
<dbReference type="SMART" id="SM00020">
    <property type="entry name" value="Tryp_SPc"/>
    <property type="match status" value="1"/>
</dbReference>
<evidence type="ECO:0000256" key="2">
    <source>
        <dbReference type="RuleBase" id="RU363034"/>
    </source>
</evidence>
<keyword evidence="2" id="KW-0720">Serine protease</keyword>
<dbReference type="InterPro" id="IPR051487">
    <property type="entry name" value="Ser/Thr_Proteases_Immune/Dev"/>
</dbReference>
<accession>A0A9W8BCV3</accession>
<organism evidence="5 6">
    <name type="scientific">Dimargaris verticillata</name>
    <dbReference type="NCBI Taxonomy" id="2761393"/>
    <lineage>
        <taxon>Eukaryota</taxon>
        <taxon>Fungi</taxon>
        <taxon>Fungi incertae sedis</taxon>
        <taxon>Zoopagomycota</taxon>
        <taxon>Kickxellomycotina</taxon>
        <taxon>Dimargaritomycetes</taxon>
        <taxon>Dimargaritales</taxon>
        <taxon>Dimargaritaceae</taxon>
        <taxon>Dimargaris</taxon>
    </lineage>
</organism>
<dbReference type="GO" id="GO:0006508">
    <property type="term" value="P:proteolysis"/>
    <property type="evidence" value="ECO:0007669"/>
    <property type="project" value="UniProtKB-KW"/>
</dbReference>
<dbReference type="PANTHER" id="PTHR24256">
    <property type="entry name" value="TRYPTASE-RELATED"/>
    <property type="match status" value="1"/>
</dbReference>
<dbReference type="SUPFAM" id="SSF50494">
    <property type="entry name" value="Trypsin-like serine proteases"/>
    <property type="match status" value="1"/>
</dbReference>
<sequence length="342" mass="35430">MRLIVPAALLTFGLSAAQAALSVADMSSHQRLIGGQDALVNQYPSTAQVHIDGKYACAASILSDTWLLTAAHCLVDANRIIRSPCSLQVGAGTTANTTAHLADVASIVIHESYNATSSKNDIGLIELDTPLTFSNGIQPIETDMQRPTLHDNLWALGWGKTAESNAGGSPVLQAVELTVLGNRTCQGAYPELEPSRGDQLCTGLIPGHGPCNGDSGGPLLRVQSPTRHTLVGLTSMDASVTGQAPGCGTVQTVSIFTHVAYFVPWIRNHTGIHSVGILTATPSPTPTPATMASPVIASSATPSAKPTTAVTPLLDNSRSSSLTVPLVLLGLAPLLGVTISWL</sequence>
<dbReference type="InterPro" id="IPR033116">
    <property type="entry name" value="TRYPSIN_SER"/>
</dbReference>
<dbReference type="InterPro" id="IPR018114">
    <property type="entry name" value="TRYPSIN_HIS"/>
</dbReference>
<dbReference type="AlphaFoldDB" id="A0A9W8BCV3"/>
<comment type="caution">
    <text evidence="5">The sequence shown here is derived from an EMBL/GenBank/DDBJ whole genome shotgun (WGS) entry which is preliminary data.</text>
</comment>
<evidence type="ECO:0000259" key="4">
    <source>
        <dbReference type="PROSITE" id="PS50240"/>
    </source>
</evidence>
<dbReference type="InterPro" id="IPR001314">
    <property type="entry name" value="Peptidase_S1A"/>
</dbReference>
<dbReference type="FunFam" id="2.40.10.10:FF:000068">
    <property type="entry name" value="transmembrane protease serine 2"/>
    <property type="match status" value="1"/>
</dbReference>
<protein>
    <recommendedName>
        <fullName evidence="4">Peptidase S1 domain-containing protein</fullName>
    </recommendedName>
</protein>
<evidence type="ECO:0000256" key="3">
    <source>
        <dbReference type="SAM" id="SignalP"/>
    </source>
</evidence>
<reference evidence="5" key="1">
    <citation type="submission" date="2022-07" db="EMBL/GenBank/DDBJ databases">
        <title>Phylogenomic reconstructions and comparative analyses of Kickxellomycotina fungi.</title>
        <authorList>
            <person name="Reynolds N.K."/>
            <person name="Stajich J.E."/>
            <person name="Barry K."/>
            <person name="Grigoriev I.V."/>
            <person name="Crous P."/>
            <person name="Smith M.E."/>
        </authorList>
    </citation>
    <scope>NUCLEOTIDE SEQUENCE</scope>
    <source>
        <strain evidence="5">RSA 567</strain>
    </source>
</reference>
<keyword evidence="6" id="KW-1185">Reference proteome</keyword>
<proteinExistence type="predicted"/>
<keyword evidence="3" id="KW-0732">Signal</keyword>
<feature type="domain" description="Peptidase S1" evidence="4">
    <location>
        <begin position="32"/>
        <end position="271"/>
    </location>
</feature>
<gene>
    <name evidence="5" type="ORF">H4R34_000310</name>
</gene>
<dbReference type="PRINTS" id="PR00722">
    <property type="entry name" value="CHYMOTRYPSIN"/>
</dbReference>
<evidence type="ECO:0000313" key="5">
    <source>
        <dbReference type="EMBL" id="KAJ1984967.1"/>
    </source>
</evidence>
<evidence type="ECO:0000256" key="1">
    <source>
        <dbReference type="ARBA" id="ARBA00023157"/>
    </source>
</evidence>
<dbReference type="InterPro" id="IPR001254">
    <property type="entry name" value="Trypsin_dom"/>
</dbReference>
<dbReference type="PROSITE" id="PS50240">
    <property type="entry name" value="TRYPSIN_DOM"/>
    <property type="match status" value="1"/>
</dbReference>
<dbReference type="CDD" id="cd00190">
    <property type="entry name" value="Tryp_SPc"/>
    <property type="match status" value="1"/>
</dbReference>
<keyword evidence="2" id="KW-0645">Protease</keyword>